<reference evidence="2" key="1">
    <citation type="submission" date="2018-06" db="EMBL/GenBank/DDBJ databases">
        <authorList>
            <person name="Zhirakovskaya E."/>
        </authorList>
    </citation>
    <scope>NUCLEOTIDE SEQUENCE</scope>
</reference>
<gene>
    <name evidence="2" type="ORF">MNBD_BACTEROID06-1555</name>
</gene>
<sequence length="206" mass="23674">MIRIFLVLTFLGIPTFLFAQEVKTDSLPKNTTYQQDSIIGFRALKEPEHVENFEMMTEGHDPNKAAWYSAAVPGLGQAYNKKYWKIPLVWGGIAGFAYFIDWNNDLYQFYSKNLLYEINGNQPGFKNETPLDASTLKNGRDQYRRMRDMMVIFGVLFYMLQIADAHVDAHLIEFDVNQDLSVQVNPSIQFLPNNGFSTGLTFSVKF</sequence>
<name>A0A3B0ULN7_9ZZZZ</name>
<evidence type="ECO:0000259" key="1">
    <source>
        <dbReference type="Pfam" id="PF18935"/>
    </source>
</evidence>
<accession>A0A3B0ULN7</accession>
<protein>
    <recommendedName>
        <fullName evidence="1">DUF5683 domain-containing protein</fullName>
    </recommendedName>
</protein>
<dbReference type="InterPro" id="IPR043738">
    <property type="entry name" value="DUF5683"/>
</dbReference>
<evidence type="ECO:0000313" key="2">
    <source>
        <dbReference type="EMBL" id="VAW26177.1"/>
    </source>
</evidence>
<dbReference type="EMBL" id="UOES01000070">
    <property type="protein sequence ID" value="VAW26177.1"/>
    <property type="molecule type" value="Genomic_DNA"/>
</dbReference>
<dbReference type="Pfam" id="PF18935">
    <property type="entry name" value="DUF5683"/>
    <property type="match status" value="1"/>
</dbReference>
<dbReference type="AlphaFoldDB" id="A0A3B0ULN7"/>
<organism evidence="2">
    <name type="scientific">hydrothermal vent metagenome</name>
    <dbReference type="NCBI Taxonomy" id="652676"/>
    <lineage>
        <taxon>unclassified sequences</taxon>
        <taxon>metagenomes</taxon>
        <taxon>ecological metagenomes</taxon>
    </lineage>
</organism>
<feature type="domain" description="DUF5683" evidence="1">
    <location>
        <begin position="60"/>
        <end position="206"/>
    </location>
</feature>
<proteinExistence type="predicted"/>